<evidence type="ECO:0000256" key="1">
    <source>
        <dbReference type="SAM" id="Phobius"/>
    </source>
</evidence>
<proteinExistence type="predicted"/>
<keyword evidence="1" id="KW-0812">Transmembrane</keyword>
<sequence length="83" mass="9845">MLPENNYGKILLELLVLTKEALSLILFLFLSLSPSLSLYLPFRLFCVYLRTQRDEKWRQNQDERDKEGRKIMSEVLVRVDKGL</sequence>
<keyword evidence="1" id="KW-0472">Membrane</keyword>
<protein>
    <submittedName>
        <fullName evidence="2">Uncharacterized protein</fullName>
    </submittedName>
</protein>
<reference evidence="2" key="1">
    <citation type="submission" date="2018-01" db="EMBL/GenBank/DDBJ databases">
        <title>An insight into the sialome of Amazonian anophelines.</title>
        <authorList>
            <person name="Ribeiro J.M."/>
            <person name="Scarpassa V."/>
            <person name="Calvo E."/>
        </authorList>
    </citation>
    <scope>NUCLEOTIDE SEQUENCE</scope>
</reference>
<accession>A0A2M4D253</accession>
<feature type="transmembrane region" description="Helical" evidence="1">
    <location>
        <begin position="21"/>
        <end position="49"/>
    </location>
</feature>
<dbReference type="EMBL" id="GGFL01006990">
    <property type="protein sequence ID" value="MBW71168.1"/>
    <property type="molecule type" value="Transcribed_RNA"/>
</dbReference>
<evidence type="ECO:0000313" key="2">
    <source>
        <dbReference type="EMBL" id="MBW71168.1"/>
    </source>
</evidence>
<organism evidence="2">
    <name type="scientific">Anopheles darlingi</name>
    <name type="common">Mosquito</name>
    <dbReference type="NCBI Taxonomy" id="43151"/>
    <lineage>
        <taxon>Eukaryota</taxon>
        <taxon>Metazoa</taxon>
        <taxon>Ecdysozoa</taxon>
        <taxon>Arthropoda</taxon>
        <taxon>Hexapoda</taxon>
        <taxon>Insecta</taxon>
        <taxon>Pterygota</taxon>
        <taxon>Neoptera</taxon>
        <taxon>Endopterygota</taxon>
        <taxon>Diptera</taxon>
        <taxon>Nematocera</taxon>
        <taxon>Culicoidea</taxon>
        <taxon>Culicidae</taxon>
        <taxon>Anophelinae</taxon>
        <taxon>Anopheles</taxon>
    </lineage>
</organism>
<keyword evidence="1" id="KW-1133">Transmembrane helix</keyword>
<name>A0A2M4D253_ANODA</name>
<dbReference type="AlphaFoldDB" id="A0A2M4D253"/>